<proteinExistence type="predicted"/>
<organism evidence="1 2">
    <name type="scientific">Serratia aquatilis</name>
    <dbReference type="NCBI Taxonomy" id="1737515"/>
    <lineage>
        <taxon>Bacteria</taxon>
        <taxon>Pseudomonadati</taxon>
        <taxon>Pseudomonadota</taxon>
        <taxon>Gammaproteobacteria</taxon>
        <taxon>Enterobacterales</taxon>
        <taxon>Yersiniaceae</taxon>
        <taxon>Serratia</taxon>
    </lineage>
</organism>
<comment type="caution">
    <text evidence="1">The sequence shown here is derived from an EMBL/GenBank/DDBJ whole genome shotgun (WGS) entry which is preliminary data.</text>
</comment>
<name>A0ABV6EBW6_9GAMM</name>
<keyword evidence="2" id="KW-1185">Reference proteome</keyword>
<dbReference type="Proteomes" id="UP001589792">
    <property type="component" value="Unassembled WGS sequence"/>
</dbReference>
<dbReference type="EMBL" id="JBHLXG010000005">
    <property type="protein sequence ID" value="MFC0226486.1"/>
    <property type="molecule type" value="Genomic_DNA"/>
</dbReference>
<accession>A0ABV6EBW6</accession>
<evidence type="ECO:0000313" key="2">
    <source>
        <dbReference type="Proteomes" id="UP001589792"/>
    </source>
</evidence>
<evidence type="ECO:0000313" key="1">
    <source>
        <dbReference type="EMBL" id="MFC0226486.1"/>
    </source>
</evidence>
<reference evidence="1 2" key="1">
    <citation type="submission" date="2024-09" db="EMBL/GenBank/DDBJ databases">
        <authorList>
            <person name="Sun Q."/>
            <person name="Mori K."/>
        </authorList>
    </citation>
    <scope>NUCLEOTIDE SEQUENCE [LARGE SCALE GENOMIC DNA]</scope>
    <source>
        <strain evidence="1 2">CCM 8626</strain>
    </source>
</reference>
<protein>
    <recommendedName>
        <fullName evidence="3">HTH luxR-type domain-containing protein</fullName>
    </recommendedName>
</protein>
<dbReference type="SUPFAM" id="SSF46894">
    <property type="entry name" value="C-terminal effector domain of the bipartite response regulators"/>
    <property type="match status" value="1"/>
</dbReference>
<dbReference type="InterPro" id="IPR016032">
    <property type="entry name" value="Sig_transdc_resp-reg_C-effctor"/>
</dbReference>
<sequence>MQSSDVPMPINVYGLDSISTFGVRQLLTHILDEIFWKYPGHKPVVSDVWVLTNGDLTRLISLEYQITARRPCIVIGDKRYKQLLTNVPGFNMLKFISIKLPIPALRAQLAQVLSSSQTVNINTTCLSLNSTQLSIFKKLLSGVTPINIASRTGLSVKTISYLKRDFMRRADIRTSQEFFIKIYLTLVGIYTAGSGYNLEPNANPMVTLGKMNQLAITH</sequence>
<dbReference type="RefSeq" id="WP_380674170.1">
    <property type="nucleotide sequence ID" value="NZ_CP173186.1"/>
</dbReference>
<gene>
    <name evidence="1" type="ORF">ACFFJ3_08245</name>
</gene>
<evidence type="ECO:0008006" key="3">
    <source>
        <dbReference type="Google" id="ProtNLM"/>
    </source>
</evidence>